<dbReference type="InterPro" id="IPR035897">
    <property type="entry name" value="Toll_tir_struct_dom_sf"/>
</dbReference>
<protein>
    <recommendedName>
        <fullName evidence="1">TIR domain-containing protein</fullName>
    </recommendedName>
</protein>
<dbReference type="PROSITE" id="PS50104">
    <property type="entry name" value="TIR"/>
    <property type="match status" value="1"/>
</dbReference>
<dbReference type="InterPro" id="IPR000157">
    <property type="entry name" value="TIR_dom"/>
</dbReference>
<evidence type="ECO:0000259" key="1">
    <source>
        <dbReference type="PROSITE" id="PS50104"/>
    </source>
</evidence>
<sequence>MDHVSHPSALQVFLCHSSGDKAAVRKLHDDILTLGFNPWLDELRLLPGQDWKVEIKKAIRKTDVVIVCLSNKSVTKSGFVQAEIKYALDVADEQPEGTIFIIPLRLEECKVPDRLSQWQWVDYYKENGRDQLQRALRTRAATLEFRED</sequence>
<reference evidence="2" key="1">
    <citation type="journal article" date="2011" name="Environ. Microbiol.">
        <title>Genomic insights into the metabolic potential of the polycyclic aromatic hydrocarbon degrading sulfate-reducing Deltaproteobacterium N47.</title>
        <authorList>
            <person name="Bergmann F."/>
            <person name="Selesi D."/>
            <person name="Weinmaier T."/>
            <person name="Tischler P."/>
            <person name="Rattei T."/>
            <person name="Meckenstock R.U."/>
        </authorList>
    </citation>
    <scope>NUCLEOTIDE SEQUENCE</scope>
</reference>
<evidence type="ECO:0000313" key="2">
    <source>
        <dbReference type="EMBL" id="CBX30585.1"/>
    </source>
</evidence>
<dbReference type="EMBL" id="FR695877">
    <property type="protein sequence ID" value="CBX30585.1"/>
    <property type="molecule type" value="Genomic_DNA"/>
</dbReference>
<name>E1YKF2_9BACT</name>
<dbReference type="SUPFAM" id="SSF52200">
    <property type="entry name" value="Toll/Interleukin receptor TIR domain"/>
    <property type="match status" value="1"/>
</dbReference>
<gene>
    <name evidence="2" type="ORF">N47_E40970</name>
</gene>
<accession>E1YKF2</accession>
<dbReference type="Gene3D" id="3.40.50.10140">
    <property type="entry name" value="Toll/interleukin-1 receptor homology (TIR) domain"/>
    <property type="match status" value="1"/>
</dbReference>
<feature type="domain" description="TIR" evidence="1">
    <location>
        <begin position="8"/>
        <end position="140"/>
    </location>
</feature>
<dbReference type="Pfam" id="PF13676">
    <property type="entry name" value="TIR_2"/>
    <property type="match status" value="1"/>
</dbReference>
<dbReference type="GO" id="GO:0007165">
    <property type="term" value="P:signal transduction"/>
    <property type="evidence" value="ECO:0007669"/>
    <property type="project" value="InterPro"/>
</dbReference>
<proteinExistence type="predicted"/>
<organism evidence="2">
    <name type="scientific">uncultured Desulfobacterium sp</name>
    <dbReference type="NCBI Taxonomy" id="201089"/>
    <lineage>
        <taxon>Bacteria</taxon>
        <taxon>Pseudomonadati</taxon>
        <taxon>Thermodesulfobacteriota</taxon>
        <taxon>Desulfobacteria</taxon>
        <taxon>Desulfobacterales</taxon>
        <taxon>Desulfobacteriaceae</taxon>
        <taxon>Desulfobacterium</taxon>
        <taxon>environmental samples</taxon>
    </lineage>
</organism>
<dbReference type="AlphaFoldDB" id="E1YKF2"/>